<dbReference type="Proteomes" id="UP000523821">
    <property type="component" value="Unassembled WGS sequence"/>
</dbReference>
<keyword evidence="2" id="KW-1133">Transmembrane helix</keyword>
<dbReference type="EMBL" id="JACHOO010000007">
    <property type="protein sequence ID" value="MBB5754143.1"/>
    <property type="molecule type" value="Genomic_DNA"/>
</dbReference>
<feature type="compositionally biased region" description="Acidic residues" evidence="1">
    <location>
        <begin position="182"/>
        <end position="194"/>
    </location>
</feature>
<dbReference type="InterPro" id="IPR036680">
    <property type="entry name" value="SPOR-like_sf"/>
</dbReference>
<evidence type="ECO:0000256" key="1">
    <source>
        <dbReference type="SAM" id="MobiDB-lite"/>
    </source>
</evidence>
<gene>
    <name evidence="4" type="ORF">GGQ63_003224</name>
</gene>
<dbReference type="GO" id="GO:0042834">
    <property type="term" value="F:peptidoglycan binding"/>
    <property type="evidence" value="ECO:0007669"/>
    <property type="project" value="InterPro"/>
</dbReference>
<feature type="compositionally biased region" description="Low complexity" evidence="1">
    <location>
        <begin position="134"/>
        <end position="163"/>
    </location>
</feature>
<protein>
    <submittedName>
        <fullName evidence="4">Cell division septation protein DedD</fullName>
    </submittedName>
</protein>
<dbReference type="PROSITE" id="PS51724">
    <property type="entry name" value="SPOR"/>
    <property type="match status" value="1"/>
</dbReference>
<feature type="transmembrane region" description="Helical" evidence="2">
    <location>
        <begin position="203"/>
        <end position="224"/>
    </location>
</feature>
<dbReference type="GO" id="GO:0051301">
    <property type="term" value="P:cell division"/>
    <property type="evidence" value="ECO:0007669"/>
    <property type="project" value="UniProtKB-KW"/>
</dbReference>
<keyword evidence="4" id="KW-0131">Cell cycle</keyword>
<evidence type="ECO:0000313" key="4">
    <source>
        <dbReference type="EMBL" id="MBB5754143.1"/>
    </source>
</evidence>
<name>A0A7W9FP10_9HYPH</name>
<dbReference type="SUPFAM" id="SSF110997">
    <property type="entry name" value="Sporulation related repeat"/>
    <property type="match status" value="1"/>
</dbReference>
<evidence type="ECO:0000256" key="2">
    <source>
        <dbReference type="SAM" id="Phobius"/>
    </source>
</evidence>
<feature type="compositionally biased region" description="Low complexity" evidence="1">
    <location>
        <begin position="363"/>
        <end position="384"/>
    </location>
</feature>
<dbReference type="Gene3D" id="3.30.70.1070">
    <property type="entry name" value="Sporulation related repeat"/>
    <property type="match status" value="1"/>
</dbReference>
<dbReference type="AlphaFoldDB" id="A0A7W9FP10"/>
<proteinExistence type="predicted"/>
<keyword evidence="4" id="KW-0132">Cell division</keyword>
<feature type="domain" description="SPOR" evidence="3">
    <location>
        <begin position="426"/>
        <end position="511"/>
    </location>
</feature>
<dbReference type="InterPro" id="IPR007730">
    <property type="entry name" value="SPOR-like_dom"/>
</dbReference>
<feature type="compositionally biased region" description="Pro residues" evidence="1">
    <location>
        <begin position="90"/>
        <end position="107"/>
    </location>
</feature>
<evidence type="ECO:0000259" key="3">
    <source>
        <dbReference type="PROSITE" id="PS51724"/>
    </source>
</evidence>
<evidence type="ECO:0000313" key="5">
    <source>
        <dbReference type="Proteomes" id="UP000523821"/>
    </source>
</evidence>
<comment type="caution">
    <text evidence="4">The sequence shown here is derived from an EMBL/GenBank/DDBJ whole genome shotgun (WGS) entry which is preliminary data.</text>
</comment>
<sequence>MAERDDDGFGRRAAERPVAPPQRRPAGRPSVEDDPLVELARIVSSQSNFDDIVSGRPAPQQPPVAQPRPRDVSLDLESELLNEISGGYDVPPPPVQARVAPPQPQPPRVENLPNLRLRGGEPQPQASDPRDWDQPAAPAAAAQGFGAARGAAAGRRAEAPAAEAYDEVGYGEGYEADAAAPEYEDDYGYDEEDYQPPRRGRRAMVIGGVVATVVIVGGVVAYALSGGAGGSSTSGPPIIAADETPTKERPAAVATTEDPQNKLIYDRVSADEPSSERLVVPPDEGVDEGGTAAAEGESEASREISRIILPGAPGDDSVAPSTAAPRQDPAEPAALGPRKVRTVIVKPDGTIISSDARPADGSAPVEDTVAEAATAPAQTAQATPLAPPPAAADEAPVPLAPPPQPAASTARAPEPSRAPAAEPAPAALSGGFFVQISSQRTEEQARAAYRNVQRRYPNVMGNRPVDISRVDLGDRGVYYRARVGPWATRDEAAAFCETLRSAGGDCLIPRN</sequence>
<feature type="region of interest" description="Disordered" evidence="1">
    <location>
        <begin position="227"/>
        <end position="424"/>
    </location>
</feature>
<feature type="region of interest" description="Disordered" evidence="1">
    <location>
        <begin position="1"/>
        <end position="35"/>
    </location>
</feature>
<feature type="compositionally biased region" description="Basic and acidic residues" evidence="1">
    <location>
        <begin position="1"/>
        <end position="15"/>
    </location>
</feature>
<dbReference type="Pfam" id="PF05036">
    <property type="entry name" value="SPOR"/>
    <property type="match status" value="1"/>
</dbReference>
<organism evidence="4 5">
    <name type="scientific">Prosthecomicrobium pneumaticum</name>
    <dbReference type="NCBI Taxonomy" id="81895"/>
    <lineage>
        <taxon>Bacteria</taxon>
        <taxon>Pseudomonadati</taxon>
        <taxon>Pseudomonadota</taxon>
        <taxon>Alphaproteobacteria</taxon>
        <taxon>Hyphomicrobiales</taxon>
        <taxon>Kaistiaceae</taxon>
        <taxon>Prosthecomicrobium</taxon>
    </lineage>
</organism>
<dbReference type="RefSeq" id="WP_183857609.1">
    <property type="nucleotide sequence ID" value="NZ_JACHOO010000007.1"/>
</dbReference>
<accession>A0A7W9FP10</accession>
<keyword evidence="5" id="KW-1185">Reference proteome</keyword>
<keyword evidence="2" id="KW-0812">Transmembrane</keyword>
<feature type="region of interest" description="Disordered" evidence="1">
    <location>
        <begin position="47"/>
        <end position="196"/>
    </location>
</feature>
<feature type="compositionally biased region" description="Low complexity" evidence="1">
    <location>
        <begin position="406"/>
        <end position="424"/>
    </location>
</feature>
<reference evidence="4 5" key="1">
    <citation type="submission" date="2020-08" db="EMBL/GenBank/DDBJ databases">
        <title>Genomic Encyclopedia of Type Strains, Phase IV (KMG-IV): sequencing the most valuable type-strain genomes for metagenomic binning, comparative biology and taxonomic classification.</title>
        <authorList>
            <person name="Goeker M."/>
        </authorList>
    </citation>
    <scope>NUCLEOTIDE SEQUENCE [LARGE SCALE GENOMIC DNA]</scope>
    <source>
        <strain evidence="4 5">DSM 16268</strain>
    </source>
</reference>
<keyword evidence="2" id="KW-0472">Membrane</keyword>